<proteinExistence type="predicted"/>
<keyword evidence="2" id="KW-1133">Transmembrane helix</keyword>
<feature type="region of interest" description="Disordered" evidence="1">
    <location>
        <begin position="1"/>
        <end position="56"/>
    </location>
</feature>
<gene>
    <name evidence="3" type="ORF">SGUI_2509</name>
</gene>
<name>A0A1B1NEW6_9MICO</name>
<reference evidence="3 4" key="1">
    <citation type="submission" date="2016-03" db="EMBL/GenBank/DDBJ databases">
        <title>Shallow-sea hydrothermal system.</title>
        <authorList>
            <person name="Tang K."/>
        </authorList>
    </citation>
    <scope>NUCLEOTIDE SEQUENCE [LARGE SCALE GENOMIC DNA]</scope>
    <source>
        <strain evidence="3 4">JLT9</strain>
    </source>
</reference>
<accession>A0A1B1NEW6</accession>
<dbReference type="STRING" id="1758689.SGUI_2509"/>
<organism evidence="3 4">
    <name type="scientific">Serinicoccus hydrothermalis</name>
    <dbReference type="NCBI Taxonomy" id="1758689"/>
    <lineage>
        <taxon>Bacteria</taxon>
        <taxon>Bacillati</taxon>
        <taxon>Actinomycetota</taxon>
        <taxon>Actinomycetes</taxon>
        <taxon>Micrococcales</taxon>
        <taxon>Ornithinimicrobiaceae</taxon>
        <taxon>Serinicoccus</taxon>
    </lineage>
</organism>
<dbReference type="Proteomes" id="UP000092482">
    <property type="component" value="Chromosome"/>
</dbReference>
<dbReference type="AlphaFoldDB" id="A0A1B1NEW6"/>
<keyword evidence="3" id="KW-0418">Kinase</keyword>
<keyword evidence="4" id="KW-1185">Reference proteome</keyword>
<feature type="compositionally biased region" description="Pro residues" evidence="1">
    <location>
        <begin position="1"/>
        <end position="10"/>
    </location>
</feature>
<evidence type="ECO:0000313" key="4">
    <source>
        <dbReference type="Proteomes" id="UP000092482"/>
    </source>
</evidence>
<keyword evidence="2" id="KW-0812">Transmembrane</keyword>
<dbReference type="RefSeq" id="WP_083190681.1">
    <property type="nucleotide sequence ID" value="NZ_CP014989.1"/>
</dbReference>
<dbReference type="GO" id="GO:0004674">
    <property type="term" value="F:protein serine/threonine kinase activity"/>
    <property type="evidence" value="ECO:0007669"/>
    <property type="project" value="UniProtKB-KW"/>
</dbReference>
<dbReference type="KEGG" id="serj:SGUI_2509"/>
<keyword evidence="2" id="KW-0472">Membrane</keyword>
<feature type="transmembrane region" description="Helical" evidence="2">
    <location>
        <begin position="108"/>
        <end position="135"/>
    </location>
</feature>
<keyword evidence="3" id="KW-0723">Serine/threonine-protein kinase</keyword>
<evidence type="ECO:0000313" key="3">
    <source>
        <dbReference type="EMBL" id="ANS79905.1"/>
    </source>
</evidence>
<feature type="transmembrane region" description="Helical" evidence="2">
    <location>
        <begin position="64"/>
        <end position="87"/>
    </location>
</feature>
<evidence type="ECO:0000256" key="2">
    <source>
        <dbReference type="SAM" id="Phobius"/>
    </source>
</evidence>
<keyword evidence="3" id="KW-0808">Transferase</keyword>
<protein>
    <submittedName>
        <fullName evidence="3">Serine/threonine protein kinase</fullName>
    </submittedName>
</protein>
<evidence type="ECO:0000256" key="1">
    <source>
        <dbReference type="SAM" id="MobiDB-lite"/>
    </source>
</evidence>
<dbReference type="EMBL" id="CP014989">
    <property type="protein sequence ID" value="ANS79905.1"/>
    <property type="molecule type" value="Genomic_DNA"/>
</dbReference>
<sequence length="139" mass="14363">MFRFEPPPTPRAGGGVEPQDPYAEPTPTERPIPPGRPTASHPYAVAPGAPWGPVGQNNHPSGTAALVLGILSCCGLAILGPIAWVMARSAIRESQASPYAVTNYGQLTAARILGIVGTGMLVLGFLWTVILIIIASGLA</sequence>